<dbReference type="PANTHER" id="PTHR47649">
    <property type="entry name" value="RIBONUCLEASE D"/>
    <property type="match status" value="1"/>
</dbReference>
<dbReference type="Gene3D" id="3.30.420.10">
    <property type="entry name" value="Ribonuclease H-like superfamily/Ribonuclease H"/>
    <property type="match status" value="1"/>
</dbReference>
<name>A0A8J7TM18_9BACT</name>
<dbReference type="Pfam" id="PF01612">
    <property type="entry name" value="DNA_pol_A_exo1"/>
    <property type="match status" value="1"/>
</dbReference>
<accession>A0A8J7TM18</accession>
<feature type="domain" description="HRDC" evidence="1">
    <location>
        <begin position="220"/>
        <end position="300"/>
    </location>
</feature>
<evidence type="ECO:0000313" key="3">
    <source>
        <dbReference type="Proteomes" id="UP000664277"/>
    </source>
</evidence>
<dbReference type="Proteomes" id="UP000664277">
    <property type="component" value="Unassembled WGS sequence"/>
</dbReference>
<dbReference type="InterPro" id="IPR010997">
    <property type="entry name" value="HRDC-like_sf"/>
</dbReference>
<dbReference type="Pfam" id="PF00570">
    <property type="entry name" value="HRDC"/>
    <property type="match status" value="1"/>
</dbReference>
<dbReference type="GO" id="GO:0000166">
    <property type="term" value="F:nucleotide binding"/>
    <property type="evidence" value="ECO:0007669"/>
    <property type="project" value="InterPro"/>
</dbReference>
<dbReference type="InterPro" id="IPR002121">
    <property type="entry name" value="HRDC_dom"/>
</dbReference>
<proteinExistence type="predicted"/>
<dbReference type="InterPro" id="IPR051086">
    <property type="entry name" value="RNase_D-like"/>
</dbReference>
<dbReference type="EMBL" id="JAFLCK010000004">
    <property type="protein sequence ID" value="MBN8659563.1"/>
    <property type="molecule type" value="Genomic_DNA"/>
</dbReference>
<dbReference type="SUPFAM" id="SSF47819">
    <property type="entry name" value="HRDC-like"/>
    <property type="match status" value="2"/>
</dbReference>
<dbReference type="InterPro" id="IPR044876">
    <property type="entry name" value="HRDC_dom_sf"/>
</dbReference>
<protein>
    <submittedName>
        <fullName evidence="2">Ribonuclease D</fullName>
    </submittedName>
</protein>
<comment type="caution">
    <text evidence="2">The sequence shown here is derived from an EMBL/GenBank/DDBJ whole genome shotgun (WGS) entry which is preliminary data.</text>
</comment>
<dbReference type="SMART" id="SM00341">
    <property type="entry name" value="HRDC"/>
    <property type="match status" value="1"/>
</dbReference>
<organism evidence="2 3">
    <name type="scientific">Candidatus Obscuribacter phosphatis</name>
    <dbReference type="NCBI Taxonomy" id="1906157"/>
    <lineage>
        <taxon>Bacteria</taxon>
        <taxon>Bacillati</taxon>
        <taxon>Candidatus Melainabacteria</taxon>
        <taxon>Candidatus Obscuribacterales</taxon>
        <taxon>Candidatus Obscuribacteraceae</taxon>
        <taxon>Candidatus Obscuribacter</taxon>
    </lineage>
</organism>
<dbReference type="GO" id="GO:0006139">
    <property type="term" value="P:nucleobase-containing compound metabolic process"/>
    <property type="evidence" value="ECO:0007669"/>
    <property type="project" value="InterPro"/>
</dbReference>
<evidence type="ECO:0000313" key="2">
    <source>
        <dbReference type="EMBL" id="MBN8659563.1"/>
    </source>
</evidence>
<gene>
    <name evidence="2" type="ORF">J0M35_04325</name>
</gene>
<dbReference type="GO" id="GO:0008408">
    <property type="term" value="F:3'-5' exonuclease activity"/>
    <property type="evidence" value="ECO:0007669"/>
    <property type="project" value="InterPro"/>
</dbReference>
<sequence>MTDKVHSQSSGKLIDNAADLKEMLGSIERSSIFGIDLEFIPERSYYPLICLIQVAVDKKVYLVDPIELNNGHLNELWQYVADASKIKVLHAGSQDLAIINQKSSLIPRNIFDTQLAAGFVGLGYPAGYGKLLNSIFDLSLSKTESFTDWSLRPLTPSQIDYAIDDALHLIDLYQNLRNRLEKRERLDWVLEECKQYEDPSYYEKESGREFMKVKGAQSLTRRKLAVLQSICLWRDQEARRIDKPPRFVLSDNIILELAKKPPQSQSDIGRIRGIKEGQLAGYSKNILKVVAEALALKESECPQWPSGKVPSKADVLIADVLYTVLKVRSQEIEIAPELIATRDELQRFVRAVKGAQEADSEPLQLLDGWRYRLAGTELERIIGGAPLTIKINSSSQDPISINL</sequence>
<dbReference type="InterPro" id="IPR012337">
    <property type="entry name" value="RNaseH-like_sf"/>
</dbReference>
<dbReference type="CDD" id="cd06142">
    <property type="entry name" value="RNaseD_exo"/>
    <property type="match status" value="1"/>
</dbReference>
<dbReference type="PROSITE" id="PS50967">
    <property type="entry name" value="HRDC"/>
    <property type="match status" value="1"/>
</dbReference>
<dbReference type="PANTHER" id="PTHR47649:SF1">
    <property type="entry name" value="RIBONUCLEASE D"/>
    <property type="match status" value="1"/>
</dbReference>
<dbReference type="InterPro" id="IPR002562">
    <property type="entry name" value="3'-5'_exonuclease_dom"/>
</dbReference>
<dbReference type="Gene3D" id="1.10.150.80">
    <property type="entry name" value="HRDC domain"/>
    <property type="match status" value="2"/>
</dbReference>
<dbReference type="SUPFAM" id="SSF53098">
    <property type="entry name" value="Ribonuclease H-like"/>
    <property type="match status" value="1"/>
</dbReference>
<dbReference type="AlphaFoldDB" id="A0A8J7TM18"/>
<reference evidence="2" key="1">
    <citation type="submission" date="2021-02" db="EMBL/GenBank/DDBJ databases">
        <title>Genome-Resolved Metagenomics of a Microbial Community Performing Photosynthetic Biological Nutrient Removal.</title>
        <authorList>
            <person name="Mcdaniel E.A."/>
        </authorList>
    </citation>
    <scope>NUCLEOTIDE SEQUENCE</scope>
    <source>
        <strain evidence="2">UWPOB_OBS1</strain>
    </source>
</reference>
<dbReference type="GO" id="GO:0003676">
    <property type="term" value="F:nucleic acid binding"/>
    <property type="evidence" value="ECO:0007669"/>
    <property type="project" value="InterPro"/>
</dbReference>
<dbReference type="SMART" id="SM00474">
    <property type="entry name" value="35EXOc"/>
    <property type="match status" value="1"/>
</dbReference>
<evidence type="ECO:0000259" key="1">
    <source>
        <dbReference type="PROSITE" id="PS50967"/>
    </source>
</evidence>
<dbReference type="InterPro" id="IPR036397">
    <property type="entry name" value="RNaseH_sf"/>
</dbReference>